<dbReference type="AlphaFoldDB" id="A0A2N4XWL7"/>
<gene>
    <name evidence="17" type="primary">polA</name>
    <name evidence="20" type="ORF">CEX73_02230</name>
</gene>
<dbReference type="PANTHER" id="PTHR10133">
    <property type="entry name" value="DNA POLYMERASE I"/>
    <property type="match status" value="1"/>
</dbReference>
<dbReference type="GO" id="GO:0006302">
    <property type="term" value="P:double-strand break repair"/>
    <property type="evidence" value="ECO:0007669"/>
    <property type="project" value="TreeGrafter"/>
</dbReference>
<dbReference type="PROSITE" id="PS00447">
    <property type="entry name" value="DNA_POLYMERASE_A"/>
    <property type="match status" value="1"/>
</dbReference>
<dbReference type="Pfam" id="PF00476">
    <property type="entry name" value="DNA_pol_A"/>
    <property type="match status" value="1"/>
</dbReference>
<feature type="non-terminal residue" evidence="20">
    <location>
        <position position="1"/>
    </location>
</feature>
<dbReference type="Gene3D" id="1.10.150.20">
    <property type="entry name" value="5' to 3' exonuclease, C-terminal subdomain"/>
    <property type="match status" value="1"/>
</dbReference>
<feature type="domain" description="DNA-directed DNA polymerase family A palm" evidence="19">
    <location>
        <begin position="323"/>
        <end position="529"/>
    </location>
</feature>
<reference evidence="20 21" key="1">
    <citation type="submission" date="2017-06" db="EMBL/GenBank/DDBJ databases">
        <title>Metabolic interaction between xylem feeders and their symbionts.</title>
        <authorList>
            <person name="Chouaia B."/>
        </authorList>
    </citation>
    <scope>NUCLEOTIDE SEQUENCE [LARGE SCALE GENOMIC DNA]</scope>
    <source>
        <strain evidence="20 21">Gra</strain>
    </source>
</reference>
<evidence type="ECO:0000259" key="18">
    <source>
        <dbReference type="SMART" id="SM00474"/>
    </source>
</evidence>
<sequence length="566" mass="64037">LTAKIVGLCFAIRPGKTAYLPVGHNYFNAPNQLDCMQVLAFLKSVFEDTTIAKIGHNLKWNYSILKRYNINLAGIIFDTMLESYVLDSTSGKHDMDSLANRYLKHTTVRLDQIAGTGRNQLTFNQIPIKQAALYAASCADVTLRLHHKLWPRLEQVPDLKKVFQEIEAPLVPVLSRIESTGVMIDENILATYSIAFAKRLCDLEVAAYELAKEPFNLSSTKQLQVILYDKHKLPVLKKTPSGARSTNEEVLVALARNYRLPRLILEYRCLAKLKSTYINKLLLMINKQSKRIHTSYHQAITTTGRLSSSDPNLQNIPVRYEVGRGLRQAFIAPQDCYLVVADYSQIELRILAHISRDPGLLNAFSVGKDIHSATAAELFNISLENVTKDQRRRAKTINFGLIYGMSAFGLARQLSVSCSEADKYIKCYFARYPYVLKYMERTRQQASKQGYVSTIDGRRLYLPEIHSRNDICKKSAERAAINAPMQGTAADIIKRAMIAIDEWLQKEAPPVGMIMQVHDELVFEVQRNVVKKATTKITALMESCFTLDVPLEVDVRIGKNWDKVSK</sequence>
<dbReference type="GO" id="GO:0003887">
    <property type="term" value="F:DNA-directed DNA polymerase activity"/>
    <property type="evidence" value="ECO:0007669"/>
    <property type="project" value="UniProtKB-UniRule"/>
</dbReference>
<dbReference type="SMART" id="SM00482">
    <property type="entry name" value="POLAc"/>
    <property type="match status" value="1"/>
</dbReference>
<evidence type="ECO:0000256" key="4">
    <source>
        <dbReference type="ARBA" id="ARBA00020311"/>
    </source>
</evidence>
<evidence type="ECO:0000256" key="7">
    <source>
        <dbReference type="ARBA" id="ARBA00022705"/>
    </source>
</evidence>
<dbReference type="SUPFAM" id="SSF56672">
    <property type="entry name" value="DNA/RNA polymerases"/>
    <property type="match status" value="1"/>
</dbReference>
<dbReference type="PRINTS" id="PR00868">
    <property type="entry name" value="DNAPOLI"/>
</dbReference>
<dbReference type="EC" id="2.7.7.7" evidence="3 16"/>
<dbReference type="NCBIfam" id="TIGR00593">
    <property type="entry name" value="pola"/>
    <property type="match status" value="1"/>
</dbReference>
<dbReference type="InterPro" id="IPR002298">
    <property type="entry name" value="DNA_polymerase_A"/>
</dbReference>
<protein>
    <recommendedName>
        <fullName evidence="4 16">DNA polymerase I</fullName>
        <ecNumber evidence="3 16">2.7.7.7</ecNumber>
    </recommendedName>
</protein>
<dbReference type="CDD" id="cd06139">
    <property type="entry name" value="DNA_polA_I_Ecoli_like_exo"/>
    <property type="match status" value="1"/>
</dbReference>
<dbReference type="Pfam" id="PF01612">
    <property type="entry name" value="DNA_pol_A_exo1"/>
    <property type="match status" value="1"/>
</dbReference>
<comment type="catalytic activity">
    <reaction evidence="15 17">
        <text>DNA(n) + a 2'-deoxyribonucleoside 5'-triphosphate = DNA(n+1) + diphosphate</text>
        <dbReference type="Rhea" id="RHEA:22508"/>
        <dbReference type="Rhea" id="RHEA-COMP:17339"/>
        <dbReference type="Rhea" id="RHEA-COMP:17340"/>
        <dbReference type="ChEBI" id="CHEBI:33019"/>
        <dbReference type="ChEBI" id="CHEBI:61560"/>
        <dbReference type="ChEBI" id="CHEBI:173112"/>
        <dbReference type="EC" id="2.7.7.7"/>
    </reaction>
</comment>
<dbReference type="InterPro" id="IPR012337">
    <property type="entry name" value="RNaseH-like_sf"/>
</dbReference>
<evidence type="ECO:0000256" key="15">
    <source>
        <dbReference type="ARBA" id="ARBA00049244"/>
    </source>
</evidence>
<evidence type="ECO:0000256" key="3">
    <source>
        <dbReference type="ARBA" id="ARBA00012417"/>
    </source>
</evidence>
<dbReference type="InterPro" id="IPR036397">
    <property type="entry name" value="RNaseH_sf"/>
</dbReference>
<keyword evidence="9 17" id="KW-0227">DNA damage</keyword>
<evidence type="ECO:0000256" key="14">
    <source>
        <dbReference type="ARBA" id="ARBA00023204"/>
    </source>
</evidence>
<evidence type="ECO:0000313" key="20">
    <source>
        <dbReference type="EMBL" id="PLK58473.1"/>
    </source>
</evidence>
<keyword evidence="14 17" id="KW-0234">DNA repair</keyword>
<evidence type="ECO:0000256" key="6">
    <source>
        <dbReference type="ARBA" id="ARBA00022695"/>
    </source>
</evidence>
<evidence type="ECO:0000256" key="9">
    <source>
        <dbReference type="ARBA" id="ARBA00022763"/>
    </source>
</evidence>
<keyword evidence="11" id="KW-0269">Exonuclease</keyword>
<dbReference type="Proteomes" id="UP000234253">
    <property type="component" value="Unassembled WGS sequence"/>
</dbReference>
<evidence type="ECO:0000256" key="12">
    <source>
        <dbReference type="ARBA" id="ARBA00022932"/>
    </source>
</evidence>
<feature type="domain" description="3'-5' exonuclease" evidence="18">
    <location>
        <begin position="1"/>
        <end position="154"/>
    </location>
</feature>
<dbReference type="OrthoDB" id="9806424at2"/>
<dbReference type="InterPro" id="IPR002562">
    <property type="entry name" value="3'-5'_exonuclease_dom"/>
</dbReference>
<keyword evidence="10" id="KW-0378">Hydrolase</keyword>
<dbReference type="InterPro" id="IPR018320">
    <property type="entry name" value="DNA_polymerase_1"/>
</dbReference>
<evidence type="ECO:0000256" key="5">
    <source>
        <dbReference type="ARBA" id="ARBA00022679"/>
    </source>
</evidence>
<comment type="subunit">
    <text evidence="2">Single-chain monomer with multiple functions.</text>
</comment>
<keyword evidence="8" id="KW-0540">Nuclease</keyword>
<evidence type="ECO:0000256" key="11">
    <source>
        <dbReference type="ARBA" id="ARBA00022839"/>
    </source>
</evidence>
<dbReference type="Gene3D" id="1.20.1060.10">
    <property type="entry name" value="Taq DNA Polymerase, Chain T, domain 4"/>
    <property type="match status" value="1"/>
</dbReference>
<dbReference type="GO" id="GO:0006261">
    <property type="term" value="P:DNA-templated DNA replication"/>
    <property type="evidence" value="ECO:0007669"/>
    <property type="project" value="UniProtKB-UniRule"/>
</dbReference>
<evidence type="ECO:0000256" key="17">
    <source>
        <dbReference type="RuleBase" id="RU004460"/>
    </source>
</evidence>
<dbReference type="FunFam" id="1.10.150.20:FF:000002">
    <property type="entry name" value="DNA polymerase I"/>
    <property type="match status" value="1"/>
</dbReference>
<keyword evidence="6 17" id="KW-0548">Nucleotidyltransferase</keyword>
<accession>A0A2N4XWL7</accession>
<dbReference type="GO" id="GO:0008408">
    <property type="term" value="F:3'-5' exonuclease activity"/>
    <property type="evidence" value="ECO:0007669"/>
    <property type="project" value="InterPro"/>
</dbReference>
<dbReference type="InterPro" id="IPR019760">
    <property type="entry name" value="DNA-dir_DNA_pol_A_CS"/>
</dbReference>
<dbReference type="CDD" id="cd08637">
    <property type="entry name" value="DNA_pol_A_pol_I_C"/>
    <property type="match status" value="1"/>
</dbReference>
<comment type="caution">
    <text evidence="20">The sequence shown here is derived from an EMBL/GenBank/DDBJ whole genome shotgun (WGS) entry which is preliminary data.</text>
</comment>
<keyword evidence="13 17" id="KW-0238">DNA-binding</keyword>
<keyword evidence="7 17" id="KW-0235">DNA replication</keyword>
<comment type="similarity">
    <text evidence="1 17">Belongs to the DNA polymerase type-A family.</text>
</comment>
<evidence type="ECO:0000256" key="10">
    <source>
        <dbReference type="ARBA" id="ARBA00022801"/>
    </source>
</evidence>
<evidence type="ECO:0000313" key="21">
    <source>
        <dbReference type="Proteomes" id="UP000234253"/>
    </source>
</evidence>
<dbReference type="PANTHER" id="PTHR10133:SF27">
    <property type="entry name" value="DNA POLYMERASE NU"/>
    <property type="match status" value="1"/>
</dbReference>
<dbReference type="Gene3D" id="3.30.420.10">
    <property type="entry name" value="Ribonuclease H-like superfamily/Ribonuclease H"/>
    <property type="match status" value="1"/>
</dbReference>
<keyword evidence="12 17" id="KW-0239">DNA-directed DNA polymerase</keyword>
<dbReference type="RefSeq" id="WP_101626969.1">
    <property type="nucleotide sequence ID" value="NZ_NJPO01000113.1"/>
</dbReference>
<dbReference type="FunFam" id="1.20.1060.10:FF:000001">
    <property type="entry name" value="DNA polymerase I"/>
    <property type="match status" value="1"/>
</dbReference>
<dbReference type="GO" id="GO:0003677">
    <property type="term" value="F:DNA binding"/>
    <property type="evidence" value="ECO:0007669"/>
    <property type="project" value="UniProtKB-UniRule"/>
</dbReference>
<dbReference type="InterPro" id="IPR001098">
    <property type="entry name" value="DNA-dir_DNA_pol_A_palm_dom"/>
</dbReference>
<evidence type="ECO:0000256" key="13">
    <source>
        <dbReference type="ARBA" id="ARBA00023125"/>
    </source>
</evidence>
<dbReference type="SUPFAM" id="SSF53098">
    <property type="entry name" value="Ribonuclease H-like"/>
    <property type="match status" value="1"/>
</dbReference>
<proteinExistence type="inferred from homology"/>
<dbReference type="SMART" id="SM00474">
    <property type="entry name" value="35EXOc"/>
    <property type="match status" value="1"/>
</dbReference>
<organism evidence="20 21">
    <name type="scientific">Candidatus Palibaumannia cicadellinicola</name>
    <dbReference type="NCBI Taxonomy" id="186490"/>
    <lineage>
        <taxon>Bacteria</taxon>
        <taxon>Pseudomonadati</taxon>
        <taxon>Pseudomonadota</taxon>
        <taxon>Gammaproteobacteria</taxon>
        <taxon>Candidatus Palibaumannia</taxon>
    </lineage>
</organism>
<dbReference type="Gene3D" id="3.30.70.370">
    <property type="match status" value="1"/>
</dbReference>
<evidence type="ECO:0000256" key="2">
    <source>
        <dbReference type="ARBA" id="ARBA00011541"/>
    </source>
</evidence>
<evidence type="ECO:0000259" key="19">
    <source>
        <dbReference type="SMART" id="SM00482"/>
    </source>
</evidence>
<evidence type="ECO:0000256" key="1">
    <source>
        <dbReference type="ARBA" id="ARBA00007705"/>
    </source>
</evidence>
<evidence type="ECO:0000256" key="16">
    <source>
        <dbReference type="NCBIfam" id="TIGR00593"/>
    </source>
</evidence>
<dbReference type="NCBIfam" id="NF004397">
    <property type="entry name" value="PRK05755.1"/>
    <property type="match status" value="1"/>
</dbReference>
<keyword evidence="5 17" id="KW-0808">Transferase</keyword>
<name>A0A2N4XWL7_9GAMM</name>
<evidence type="ECO:0000256" key="8">
    <source>
        <dbReference type="ARBA" id="ARBA00022722"/>
    </source>
</evidence>
<dbReference type="InterPro" id="IPR043502">
    <property type="entry name" value="DNA/RNA_pol_sf"/>
</dbReference>
<dbReference type="EMBL" id="NJPO01000113">
    <property type="protein sequence ID" value="PLK58473.1"/>
    <property type="molecule type" value="Genomic_DNA"/>
</dbReference>
<dbReference type="FunFam" id="3.30.420.10:FF:000026">
    <property type="entry name" value="DNA polymerase I"/>
    <property type="match status" value="1"/>
</dbReference>